<gene>
    <name evidence="1" type="primary">thiS</name>
    <name evidence="1" type="ORF">N7U66_14200</name>
</gene>
<evidence type="ECO:0000313" key="2">
    <source>
        <dbReference type="Proteomes" id="UP001164705"/>
    </source>
</evidence>
<dbReference type="InterPro" id="IPR003749">
    <property type="entry name" value="ThiS/MoaD-like"/>
</dbReference>
<name>A0A9E8MTM4_9FLAO</name>
<dbReference type="Proteomes" id="UP001164705">
    <property type="component" value="Chromosome"/>
</dbReference>
<dbReference type="PANTHER" id="PTHR34472">
    <property type="entry name" value="SULFUR CARRIER PROTEIN THIS"/>
    <property type="match status" value="1"/>
</dbReference>
<dbReference type="InterPro" id="IPR010035">
    <property type="entry name" value="Thi_S"/>
</dbReference>
<dbReference type="KEGG" id="lnu:N7U66_14200"/>
<reference evidence="1" key="1">
    <citation type="submission" date="2022-11" db="EMBL/GenBank/DDBJ databases">
        <title>Lacinutrix neustonica HL-RS19T sp. nov., isolated from the surface microlayer sample of brackish Lake Shihwa.</title>
        <authorList>
            <person name="Choi J.Y."/>
            <person name="Hwang C.Y."/>
        </authorList>
    </citation>
    <scope>NUCLEOTIDE SEQUENCE</scope>
    <source>
        <strain evidence="1">HL-RS19</strain>
    </source>
</reference>
<organism evidence="1 2">
    <name type="scientific">Lacinutrix neustonica</name>
    <dbReference type="NCBI Taxonomy" id="2980107"/>
    <lineage>
        <taxon>Bacteria</taxon>
        <taxon>Pseudomonadati</taxon>
        <taxon>Bacteroidota</taxon>
        <taxon>Flavobacteriia</taxon>
        <taxon>Flavobacteriales</taxon>
        <taxon>Flavobacteriaceae</taxon>
        <taxon>Lacinutrix</taxon>
    </lineage>
</organism>
<dbReference type="Gene3D" id="3.10.20.30">
    <property type="match status" value="1"/>
</dbReference>
<dbReference type="EMBL" id="CP113088">
    <property type="protein sequence ID" value="WAC01258.1"/>
    <property type="molecule type" value="Genomic_DNA"/>
</dbReference>
<accession>A0A9E8MTM4</accession>
<dbReference type="NCBIfam" id="TIGR01683">
    <property type="entry name" value="thiS"/>
    <property type="match status" value="1"/>
</dbReference>
<sequence>MITIGINDSPLNIDSNFTILQVLQQINAPLQGIAVAVNSEIILHAHWETAKLQSGDQVLVIQATQGG</sequence>
<proteinExistence type="predicted"/>
<dbReference type="InterPro" id="IPR012675">
    <property type="entry name" value="Beta-grasp_dom_sf"/>
</dbReference>
<dbReference type="RefSeq" id="WP_267675873.1">
    <property type="nucleotide sequence ID" value="NZ_CP113088.1"/>
</dbReference>
<keyword evidence="2" id="KW-1185">Reference proteome</keyword>
<dbReference type="AlphaFoldDB" id="A0A9E8MTM4"/>
<dbReference type="CDD" id="cd00565">
    <property type="entry name" value="Ubl_ThiS"/>
    <property type="match status" value="1"/>
</dbReference>
<protein>
    <submittedName>
        <fullName evidence="1">Sulfur carrier protein ThiS</fullName>
    </submittedName>
</protein>
<dbReference type="InterPro" id="IPR016155">
    <property type="entry name" value="Mopterin_synth/thiamin_S_b"/>
</dbReference>
<dbReference type="SUPFAM" id="SSF54285">
    <property type="entry name" value="MoaD/ThiS"/>
    <property type="match status" value="1"/>
</dbReference>
<dbReference type="Pfam" id="PF02597">
    <property type="entry name" value="ThiS"/>
    <property type="match status" value="1"/>
</dbReference>
<evidence type="ECO:0000313" key="1">
    <source>
        <dbReference type="EMBL" id="WAC01258.1"/>
    </source>
</evidence>
<dbReference type="PANTHER" id="PTHR34472:SF1">
    <property type="entry name" value="SULFUR CARRIER PROTEIN THIS"/>
    <property type="match status" value="1"/>
</dbReference>